<dbReference type="EMBL" id="JBJUIK010000008">
    <property type="protein sequence ID" value="KAL3520627.1"/>
    <property type="molecule type" value="Genomic_DNA"/>
</dbReference>
<protein>
    <recommendedName>
        <fullName evidence="1">RNase H type-1 domain-containing protein</fullName>
    </recommendedName>
</protein>
<dbReference type="AlphaFoldDB" id="A0ABD2ZQ79"/>
<sequence length="120" mass="13687">MSLLTGLQQCRQNDLQQVHVEIDFEILYRMVLLNVATPWTMDHLLKKIQDLLCQGEYTVHHIFRVANSVADSLSKLGSSRTLLDLYFDPITIPGQILGHLHWDCLELPSIRFVTAILGDS</sequence>
<keyword evidence="3" id="KW-1185">Reference proteome</keyword>
<dbReference type="InterPro" id="IPR053151">
    <property type="entry name" value="RNase_H-like"/>
</dbReference>
<dbReference type="PANTHER" id="PTHR47723:SF19">
    <property type="entry name" value="POLYNUCLEOTIDYL TRANSFERASE, RIBONUCLEASE H-LIKE SUPERFAMILY PROTEIN"/>
    <property type="match status" value="1"/>
</dbReference>
<dbReference type="InterPro" id="IPR036397">
    <property type="entry name" value="RNaseH_sf"/>
</dbReference>
<dbReference type="PANTHER" id="PTHR47723">
    <property type="entry name" value="OS05G0353850 PROTEIN"/>
    <property type="match status" value="1"/>
</dbReference>
<reference evidence="2 3" key="1">
    <citation type="submission" date="2024-11" db="EMBL/GenBank/DDBJ databases">
        <title>A near-complete genome assembly of Cinchona calisaya.</title>
        <authorList>
            <person name="Lian D.C."/>
            <person name="Zhao X.W."/>
            <person name="Wei L."/>
        </authorList>
    </citation>
    <scope>NUCLEOTIDE SEQUENCE [LARGE SCALE GENOMIC DNA]</scope>
    <source>
        <tissue evidence="2">Nenye</tissue>
    </source>
</reference>
<proteinExistence type="predicted"/>
<dbReference type="Proteomes" id="UP001630127">
    <property type="component" value="Unassembled WGS sequence"/>
</dbReference>
<organism evidence="2 3">
    <name type="scientific">Cinchona calisaya</name>
    <dbReference type="NCBI Taxonomy" id="153742"/>
    <lineage>
        <taxon>Eukaryota</taxon>
        <taxon>Viridiplantae</taxon>
        <taxon>Streptophyta</taxon>
        <taxon>Embryophyta</taxon>
        <taxon>Tracheophyta</taxon>
        <taxon>Spermatophyta</taxon>
        <taxon>Magnoliopsida</taxon>
        <taxon>eudicotyledons</taxon>
        <taxon>Gunneridae</taxon>
        <taxon>Pentapetalae</taxon>
        <taxon>asterids</taxon>
        <taxon>lamiids</taxon>
        <taxon>Gentianales</taxon>
        <taxon>Rubiaceae</taxon>
        <taxon>Cinchonoideae</taxon>
        <taxon>Cinchoneae</taxon>
        <taxon>Cinchona</taxon>
    </lineage>
</organism>
<accession>A0ABD2ZQ79</accession>
<dbReference type="InterPro" id="IPR002156">
    <property type="entry name" value="RNaseH_domain"/>
</dbReference>
<evidence type="ECO:0000259" key="1">
    <source>
        <dbReference type="Pfam" id="PF13456"/>
    </source>
</evidence>
<dbReference type="Gene3D" id="3.30.420.10">
    <property type="entry name" value="Ribonuclease H-like superfamily/Ribonuclease H"/>
    <property type="match status" value="1"/>
</dbReference>
<name>A0ABD2ZQ79_9GENT</name>
<dbReference type="Pfam" id="PF13456">
    <property type="entry name" value="RVT_3"/>
    <property type="match status" value="1"/>
</dbReference>
<comment type="caution">
    <text evidence="2">The sequence shown here is derived from an EMBL/GenBank/DDBJ whole genome shotgun (WGS) entry which is preliminary data.</text>
</comment>
<evidence type="ECO:0000313" key="3">
    <source>
        <dbReference type="Proteomes" id="UP001630127"/>
    </source>
</evidence>
<evidence type="ECO:0000313" key="2">
    <source>
        <dbReference type="EMBL" id="KAL3520627.1"/>
    </source>
</evidence>
<feature type="domain" description="RNase H type-1" evidence="1">
    <location>
        <begin position="3"/>
        <end position="75"/>
    </location>
</feature>
<gene>
    <name evidence="2" type="ORF">ACH5RR_018776</name>
</gene>